<dbReference type="GO" id="GO:0016757">
    <property type="term" value="F:glycosyltransferase activity"/>
    <property type="evidence" value="ECO:0007669"/>
    <property type="project" value="UniProtKB-KW"/>
</dbReference>
<keyword evidence="6" id="KW-1133">Transmembrane helix</keyword>
<dbReference type="AlphaFoldDB" id="A0AAN7R0J9"/>
<name>A0AAN7R0J9_TRANT</name>
<sequence>MLTIGPYVRLLKNRRNCVSYLLQWVLASLALCILVASLNRPVSKNAEKGLDPFVKNYQNAINSHKSKTPGMPDMKIEAEYDPCWGRYIYIRDLPSKFNTDLLHNCQSLTRGADDNMCPYIDNMGLGPKVRDDFVDGVLSNGSWFRTNQFMLEVIFHNRLKMYECLTNDSSMSSAVFIPYYAGLDISQVLWNPNISVRDEAGYDLVRWVSSRPEWRRMWGRDHFFVAGRIAWDFRRQTDESSDWGSKMMFLPESRNMTMLSVESSVWNNDLAVPYPTYFHPSDVYDARQWQDRIRNQERPYLFAFAGAPRPELRFTIRGEIIQQCLDSGGKCKLLNCSSLTNNCDNPVNVMKVFQRSVFCLQPRGDSYTRRSTFDSIIAGCIPVFFHSGTAYAQYLWYLPRNYNKYSVYIPFQDAKKGDKIMIQERLLKIPSQRVVEMREEVIKMIPRIVYANRLDGRGDFEDAFDIAMKGVLERVERVRRVIREGGDPSVGFSEQNHFKFDFPLP</sequence>
<feature type="domain" description="Exostosin GT47" evidence="7">
    <location>
        <begin position="84"/>
        <end position="420"/>
    </location>
</feature>
<dbReference type="Pfam" id="PF03016">
    <property type="entry name" value="Exostosin_GT47"/>
    <property type="match status" value="1"/>
</dbReference>
<dbReference type="Proteomes" id="UP001346149">
    <property type="component" value="Unassembled WGS sequence"/>
</dbReference>
<evidence type="ECO:0000256" key="3">
    <source>
        <dbReference type="ARBA" id="ARBA00022676"/>
    </source>
</evidence>
<keyword evidence="3" id="KW-0328">Glycosyltransferase</keyword>
<evidence type="ECO:0000259" key="7">
    <source>
        <dbReference type="Pfam" id="PF03016"/>
    </source>
</evidence>
<evidence type="ECO:0000256" key="1">
    <source>
        <dbReference type="ARBA" id="ARBA00004323"/>
    </source>
</evidence>
<comment type="subcellular location">
    <subcellularLocation>
        <location evidence="1">Golgi apparatus membrane</location>
        <topology evidence="1">Single-pass type II membrane protein</topology>
    </subcellularLocation>
</comment>
<evidence type="ECO:0000256" key="5">
    <source>
        <dbReference type="ARBA" id="ARBA00023034"/>
    </source>
</evidence>
<dbReference type="EMBL" id="JAXQNO010000016">
    <property type="protein sequence ID" value="KAK4781593.1"/>
    <property type="molecule type" value="Genomic_DNA"/>
</dbReference>
<keyword evidence="5" id="KW-0333">Golgi apparatus</keyword>
<evidence type="ECO:0000313" key="9">
    <source>
        <dbReference type="Proteomes" id="UP001346149"/>
    </source>
</evidence>
<accession>A0AAN7R0J9</accession>
<keyword evidence="3" id="KW-0808">Transferase</keyword>
<evidence type="ECO:0000256" key="4">
    <source>
        <dbReference type="ARBA" id="ARBA00022968"/>
    </source>
</evidence>
<dbReference type="PANTHER" id="PTHR11062:SF241">
    <property type="entry name" value="XYLOGLUCAN GALACTOSYLTRANSFERASE GT14-RELATED"/>
    <property type="match status" value="1"/>
</dbReference>
<evidence type="ECO:0000256" key="6">
    <source>
        <dbReference type="SAM" id="Phobius"/>
    </source>
</evidence>
<keyword evidence="4" id="KW-0735">Signal-anchor</keyword>
<evidence type="ECO:0000256" key="2">
    <source>
        <dbReference type="ARBA" id="ARBA00010271"/>
    </source>
</evidence>
<dbReference type="PANTHER" id="PTHR11062">
    <property type="entry name" value="EXOSTOSIN HEPARAN SULFATE GLYCOSYLTRANSFERASE -RELATED"/>
    <property type="match status" value="1"/>
</dbReference>
<keyword evidence="9" id="KW-1185">Reference proteome</keyword>
<dbReference type="InterPro" id="IPR004263">
    <property type="entry name" value="Exostosin"/>
</dbReference>
<reference evidence="8 9" key="1">
    <citation type="journal article" date="2023" name="Hortic Res">
        <title>Pangenome of water caltrop reveals structural variations and asymmetric subgenome divergence after allopolyploidization.</title>
        <authorList>
            <person name="Zhang X."/>
            <person name="Chen Y."/>
            <person name="Wang L."/>
            <person name="Yuan Y."/>
            <person name="Fang M."/>
            <person name="Shi L."/>
            <person name="Lu R."/>
            <person name="Comes H.P."/>
            <person name="Ma Y."/>
            <person name="Chen Y."/>
            <person name="Huang G."/>
            <person name="Zhou Y."/>
            <person name="Zheng Z."/>
            <person name="Qiu Y."/>
        </authorList>
    </citation>
    <scope>NUCLEOTIDE SEQUENCE [LARGE SCALE GENOMIC DNA]</scope>
    <source>
        <strain evidence="8">F231</strain>
    </source>
</reference>
<organism evidence="8 9">
    <name type="scientific">Trapa natans</name>
    <name type="common">Water chestnut</name>
    <dbReference type="NCBI Taxonomy" id="22666"/>
    <lineage>
        <taxon>Eukaryota</taxon>
        <taxon>Viridiplantae</taxon>
        <taxon>Streptophyta</taxon>
        <taxon>Embryophyta</taxon>
        <taxon>Tracheophyta</taxon>
        <taxon>Spermatophyta</taxon>
        <taxon>Magnoliopsida</taxon>
        <taxon>eudicotyledons</taxon>
        <taxon>Gunneridae</taxon>
        <taxon>Pentapetalae</taxon>
        <taxon>rosids</taxon>
        <taxon>malvids</taxon>
        <taxon>Myrtales</taxon>
        <taxon>Lythraceae</taxon>
        <taxon>Trapa</taxon>
    </lineage>
</organism>
<protein>
    <recommendedName>
        <fullName evidence="7">Exostosin GT47 domain-containing protein</fullName>
    </recommendedName>
</protein>
<gene>
    <name evidence="8" type="ORF">SAY86_015695</name>
</gene>
<feature type="transmembrane region" description="Helical" evidence="6">
    <location>
        <begin position="20"/>
        <end position="38"/>
    </location>
</feature>
<comment type="caution">
    <text evidence="8">The sequence shown here is derived from an EMBL/GenBank/DDBJ whole genome shotgun (WGS) entry which is preliminary data.</text>
</comment>
<keyword evidence="6" id="KW-0812">Transmembrane</keyword>
<dbReference type="InterPro" id="IPR040911">
    <property type="entry name" value="Exostosin_GT47"/>
</dbReference>
<evidence type="ECO:0000313" key="8">
    <source>
        <dbReference type="EMBL" id="KAK4781593.1"/>
    </source>
</evidence>
<dbReference type="GO" id="GO:0000139">
    <property type="term" value="C:Golgi membrane"/>
    <property type="evidence" value="ECO:0007669"/>
    <property type="project" value="UniProtKB-SubCell"/>
</dbReference>
<proteinExistence type="inferred from homology"/>
<comment type="similarity">
    <text evidence="2">Belongs to the glycosyltransferase 47 family.</text>
</comment>
<keyword evidence="6" id="KW-0472">Membrane</keyword>